<accession>A0A2B4S9Q6</accession>
<name>A0A2B4S9Q6_STYPI</name>
<feature type="compositionally biased region" description="Polar residues" evidence="1">
    <location>
        <begin position="82"/>
        <end position="103"/>
    </location>
</feature>
<evidence type="ECO:0000313" key="3">
    <source>
        <dbReference type="Proteomes" id="UP000225706"/>
    </source>
</evidence>
<organism evidence="2 3">
    <name type="scientific">Stylophora pistillata</name>
    <name type="common">Smooth cauliflower coral</name>
    <dbReference type="NCBI Taxonomy" id="50429"/>
    <lineage>
        <taxon>Eukaryota</taxon>
        <taxon>Metazoa</taxon>
        <taxon>Cnidaria</taxon>
        <taxon>Anthozoa</taxon>
        <taxon>Hexacorallia</taxon>
        <taxon>Scleractinia</taxon>
        <taxon>Astrocoeniina</taxon>
        <taxon>Pocilloporidae</taxon>
        <taxon>Stylophora</taxon>
    </lineage>
</organism>
<dbReference type="AlphaFoldDB" id="A0A2B4S9Q6"/>
<keyword evidence="3" id="KW-1185">Reference proteome</keyword>
<feature type="compositionally biased region" description="Basic and acidic residues" evidence="1">
    <location>
        <begin position="121"/>
        <end position="132"/>
    </location>
</feature>
<sequence length="139" mass="15445">MWNSEKERLDIQRNILESKRSISPSTASESGEEQGSEMALTVPLETLQRRSRTFSPASISVSSEENKDTTATSQHDIRNHGIAQTNDRSFGATFSVSGKSTLKGTPWEEALHGKCPGKQIQRSDKETEDYCKNAKVSRI</sequence>
<feature type="compositionally biased region" description="Basic and acidic residues" evidence="1">
    <location>
        <begin position="1"/>
        <end position="20"/>
    </location>
</feature>
<evidence type="ECO:0000313" key="2">
    <source>
        <dbReference type="EMBL" id="PFX25195.1"/>
    </source>
</evidence>
<gene>
    <name evidence="2" type="ORF">AWC38_SpisGene10201</name>
</gene>
<proteinExistence type="predicted"/>
<evidence type="ECO:0000256" key="1">
    <source>
        <dbReference type="SAM" id="MobiDB-lite"/>
    </source>
</evidence>
<comment type="caution">
    <text evidence="2">The sequence shown here is derived from an EMBL/GenBank/DDBJ whole genome shotgun (WGS) entry which is preliminary data.</text>
</comment>
<feature type="compositionally biased region" description="Polar residues" evidence="1">
    <location>
        <begin position="53"/>
        <end position="74"/>
    </location>
</feature>
<dbReference type="Proteomes" id="UP000225706">
    <property type="component" value="Unassembled WGS sequence"/>
</dbReference>
<reference evidence="3" key="1">
    <citation type="journal article" date="2017" name="bioRxiv">
        <title>Comparative analysis of the genomes of Stylophora pistillata and Acropora digitifera provides evidence for extensive differences between species of corals.</title>
        <authorList>
            <person name="Voolstra C.R."/>
            <person name="Li Y."/>
            <person name="Liew Y.J."/>
            <person name="Baumgarten S."/>
            <person name="Zoccola D."/>
            <person name="Flot J.-F."/>
            <person name="Tambutte S."/>
            <person name="Allemand D."/>
            <person name="Aranda M."/>
        </authorList>
    </citation>
    <scope>NUCLEOTIDE SEQUENCE [LARGE SCALE GENOMIC DNA]</scope>
</reference>
<feature type="region of interest" description="Disordered" evidence="1">
    <location>
        <begin position="1"/>
        <end position="139"/>
    </location>
</feature>
<dbReference type="EMBL" id="LSMT01000157">
    <property type="protein sequence ID" value="PFX25195.1"/>
    <property type="molecule type" value="Genomic_DNA"/>
</dbReference>
<protein>
    <submittedName>
        <fullName evidence="2">Uncharacterized protein</fullName>
    </submittedName>
</protein>